<evidence type="ECO:0000259" key="1">
    <source>
        <dbReference type="Pfam" id="PF06439"/>
    </source>
</evidence>
<proteinExistence type="predicted"/>
<dbReference type="RefSeq" id="WP_260574259.1">
    <property type="nucleotide sequence ID" value="NZ_CP104205.1"/>
</dbReference>
<dbReference type="Proteomes" id="UP001059209">
    <property type="component" value="Chromosome"/>
</dbReference>
<dbReference type="InterPro" id="IPR010496">
    <property type="entry name" value="AL/BT2_dom"/>
</dbReference>
<dbReference type="EMBL" id="CP104205">
    <property type="protein sequence ID" value="UWX55837.1"/>
    <property type="molecule type" value="Genomic_DNA"/>
</dbReference>
<evidence type="ECO:0000313" key="3">
    <source>
        <dbReference type="Proteomes" id="UP001059209"/>
    </source>
</evidence>
<dbReference type="Gene3D" id="2.60.120.560">
    <property type="entry name" value="Exo-inulinase, domain 1"/>
    <property type="match status" value="1"/>
</dbReference>
<organism evidence="2 3">
    <name type="scientific">Maribacter litopenaei</name>
    <dbReference type="NCBI Taxonomy" id="2976127"/>
    <lineage>
        <taxon>Bacteria</taxon>
        <taxon>Pseudomonadati</taxon>
        <taxon>Bacteroidota</taxon>
        <taxon>Flavobacteriia</taxon>
        <taxon>Flavobacteriales</taxon>
        <taxon>Flavobacteriaceae</taxon>
        <taxon>Maribacter</taxon>
    </lineage>
</organism>
<name>A0ABY5Y9Y8_9FLAO</name>
<protein>
    <submittedName>
        <fullName evidence="2">DUF1080 domain-containing protein</fullName>
    </submittedName>
</protein>
<dbReference type="Pfam" id="PF06439">
    <property type="entry name" value="3keto-disac_hyd"/>
    <property type="match status" value="1"/>
</dbReference>
<gene>
    <name evidence="2" type="ORF">NYZ99_05420</name>
</gene>
<accession>A0ABY5Y9Y8</accession>
<evidence type="ECO:0000313" key="2">
    <source>
        <dbReference type="EMBL" id="UWX55837.1"/>
    </source>
</evidence>
<sequence length="197" mass="22625">MSCQNSPALKVKSLFNGTDFSGWEGDTLTIWRVEDKTIVGGSLNNTVAHNYFLCTIDTYDDFILKLKIKLTGDEGFINYGIQFRSRRMNDPDYEMVGYQADFGEAYWVSLYDESRRNKTLIAPDAVKVLEWVNSNDWNDYEIRAEGRRIRLFINGHQSVDYTEDDLNIPQYGLIGIQIHGGGKAQVYVKDITIQELK</sequence>
<reference evidence="2" key="1">
    <citation type="submission" date="2022-09" db="EMBL/GenBank/DDBJ databases">
        <title>Maribacter litopenaei sp. nov., isolated from the intestinal tract of the Pacific White Shrimp, Litopenaeus vannamei.</title>
        <authorList>
            <person name="Kim S.Y."/>
            <person name="Hwang C.Y."/>
        </authorList>
    </citation>
    <scope>NUCLEOTIDE SEQUENCE</scope>
    <source>
        <strain evidence="2">HL-LV01</strain>
    </source>
</reference>
<feature type="domain" description="3-keto-alpha-glucoside-1,2-lyase/3-keto-2-hydroxy-glucal hydratase" evidence="1">
    <location>
        <begin position="12"/>
        <end position="193"/>
    </location>
</feature>
<keyword evidence="3" id="KW-1185">Reference proteome</keyword>